<sequence length="51" mass="6173">MPTRKRKRRERTHNWQDIQQATLWPEQEVYERLRPLSCSGKQQPSVPKKLG</sequence>
<dbReference type="EMBL" id="BIFT01000001">
    <property type="protein sequence ID" value="GCE28242.1"/>
    <property type="molecule type" value="Genomic_DNA"/>
</dbReference>
<name>A0A402BA99_9CHLR</name>
<evidence type="ECO:0000313" key="1">
    <source>
        <dbReference type="EMBL" id="GCE28242.1"/>
    </source>
</evidence>
<protein>
    <submittedName>
        <fullName evidence="1">Uncharacterized protein</fullName>
    </submittedName>
</protein>
<reference evidence="2" key="1">
    <citation type="submission" date="2018-12" db="EMBL/GenBank/DDBJ databases">
        <title>Tengunoibacter tsumagoiensis gen. nov., sp. nov., Dictyobacter kobayashii sp. nov., D. alpinus sp. nov., and D. joshuensis sp. nov. and description of Dictyobacteraceae fam. nov. within the order Ktedonobacterales isolated from Tengu-no-mugimeshi.</title>
        <authorList>
            <person name="Wang C.M."/>
            <person name="Zheng Y."/>
            <person name="Sakai Y."/>
            <person name="Toyoda A."/>
            <person name="Minakuchi Y."/>
            <person name="Abe K."/>
            <person name="Yokota A."/>
            <person name="Yabe S."/>
        </authorList>
    </citation>
    <scope>NUCLEOTIDE SEQUENCE [LARGE SCALE GENOMIC DNA]</scope>
    <source>
        <strain evidence="2">Uno16</strain>
    </source>
</reference>
<dbReference type="AlphaFoldDB" id="A0A402BA99"/>
<dbReference type="RefSeq" id="WP_161982217.1">
    <property type="nucleotide sequence ID" value="NZ_BIFT01000001.1"/>
</dbReference>
<proteinExistence type="predicted"/>
<gene>
    <name evidence="1" type="ORF">KDA_37260</name>
</gene>
<keyword evidence="2" id="KW-1185">Reference proteome</keyword>
<dbReference type="Proteomes" id="UP000287171">
    <property type="component" value="Unassembled WGS sequence"/>
</dbReference>
<comment type="caution">
    <text evidence="1">The sequence shown here is derived from an EMBL/GenBank/DDBJ whole genome shotgun (WGS) entry which is preliminary data.</text>
</comment>
<accession>A0A402BA99</accession>
<evidence type="ECO:0000313" key="2">
    <source>
        <dbReference type="Proteomes" id="UP000287171"/>
    </source>
</evidence>
<organism evidence="1 2">
    <name type="scientific">Dictyobacter alpinus</name>
    <dbReference type="NCBI Taxonomy" id="2014873"/>
    <lineage>
        <taxon>Bacteria</taxon>
        <taxon>Bacillati</taxon>
        <taxon>Chloroflexota</taxon>
        <taxon>Ktedonobacteria</taxon>
        <taxon>Ktedonobacterales</taxon>
        <taxon>Dictyobacteraceae</taxon>
        <taxon>Dictyobacter</taxon>
    </lineage>
</organism>